<organism evidence="4 5">
    <name type="scientific">Candidatus Bipolaricaulis anaerobius</name>
    <dbReference type="NCBI Taxonomy" id="2026885"/>
    <lineage>
        <taxon>Bacteria</taxon>
        <taxon>Candidatus Bipolaricaulota</taxon>
        <taxon>Candidatus Bipolaricaulia</taxon>
        <taxon>Candidatus Bipolaricaulales</taxon>
        <taxon>Candidatus Bipolaricaulaceae</taxon>
        <taxon>Candidatus Bipolaricaulis</taxon>
    </lineage>
</organism>
<dbReference type="AlphaFoldDB" id="A0A2X3L2E9"/>
<feature type="domain" description="SMC hinge" evidence="3">
    <location>
        <begin position="348"/>
        <end position="466"/>
    </location>
</feature>
<feature type="coiled-coil region" evidence="2">
    <location>
        <begin position="504"/>
        <end position="671"/>
    </location>
</feature>
<sequence length="821" mass="90229">MTAIVRLTVHGFKSFRRRVTLDFYPGFTAIIGENGTGKSNLLDALTFVMGRRSRSLRAERIEHLLHSPANGDPVDEAEVILTLDNRAGTFHELLPDAGDEVQLARRINRTSSTYRIQGRVVAARDVEALLDLAGIEADGYHIVEQGMVIDVLERSPRERREILDEVAGIAAYEERKARAIEELGEVKERLNTSRILLAERRQRLAALYREREAALEYQALAAERERIAATLAWRRFLGRKMALDKAHAQAARLRDAVADLAAEVERLDREIEARERRGGEQPGDNGLADLVRGVERLRGALATKEAEARLTEREIASLKETIRDMRDLASRPDRPPEAVESLLALRWNGVKGTLSQLATPKEGMEVAFATAVGGHAHDLVVETRDLALKAVQHLKEHKAGRARFLPLDRLAVPPVSPKARAAARLPGVLGLAADFVTCPPDVRPALLYVVGDTLIAESLEAVRDVLGVRVVTVDGDLLERGGAILGGSQARRSGVDLAPRQAQLRSREQALAQLRAEMEKLSAELATAEATLAARAKSAANAQTARASEESDLQLRRDRRREAYRELERQRANLARYEREAAEIEGELAALGGIAEPAGGGEQGSLEVLQARLRQAERRQAELGTVNLRAITDYDAFLAEFQDLKDRVATLDAEKHEIERFIGEIEAKKKEKFLATMETVSAELDRLFQVLFGGGEAHLALAEPGNIASGLLIAARPPGKEPRLLDALSGGEKTLVAIAFVLALAAGRPAPFYFLDEVDAALDRANSERLARLLREFAHQAQVVMISHNEEVVRYADRVYGVLLRDGSSAVVGMELEHARA</sequence>
<dbReference type="InterPro" id="IPR027417">
    <property type="entry name" value="P-loop_NTPase"/>
</dbReference>
<evidence type="ECO:0000256" key="2">
    <source>
        <dbReference type="SAM" id="Coils"/>
    </source>
</evidence>
<dbReference type="KEGG" id="bana:BARAN1_1297"/>
<dbReference type="PANTHER" id="PTHR43977">
    <property type="entry name" value="STRUCTURAL MAINTENANCE OF CHROMOSOMES PROTEIN 3"/>
    <property type="match status" value="1"/>
</dbReference>
<dbReference type="SUPFAM" id="SSF52540">
    <property type="entry name" value="P-loop containing nucleoside triphosphate hydrolases"/>
    <property type="match status" value="1"/>
</dbReference>
<evidence type="ECO:0000259" key="3">
    <source>
        <dbReference type="SMART" id="SM00968"/>
    </source>
</evidence>
<evidence type="ECO:0000313" key="5">
    <source>
        <dbReference type="Proteomes" id="UP000249818"/>
    </source>
</evidence>
<dbReference type="SMART" id="SM00968">
    <property type="entry name" value="SMC_hinge"/>
    <property type="match status" value="1"/>
</dbReference>
<dbReference type="InterPro" id="IPR010935">
    <property type="entry name" value="SMC_hinge"/>
</dbReference>
<dbReference type="GO" id="GO:0005524">
    <property type="term" value="F:ATP binding"/>
    <property type="evidence" value="ECO:0007669"/>
    <property type="project" value="InterPro"/>
</dbReference>
<evidence type="ECO:0000313" key="4">
    <source>
        <dbReference type="EMBL" id="SQD93319.1"/>
    </source>
</evidence>
<dbReference type="EMBL" id="LS483254">
    <property type="protein sequence ID" value="SQD93319.1"/>
    <property type="molecule type" value="Genomic_DNA"/>
</dbReference>
<name>A0A2X3L2E9_9BACT</name>
<gene>
    <name evidence="4" type="ORF">BARAN1_1297</name>
</gene>
<dbReference type="Gene3D" id="3.30.70.1620">
    <property type="match status" value="1"/>
</dbReference>
<dbReference type="RefSeq" id="WP_157959544.1">
    <property type="nucleotide sequence ID" value="NZ_LS483254.1"/>
</dbReference>
<feature type="coiled-coil region" evidence="2">
    <location>
        <begin position="243"/>
        <end position="328"/>
    </location>
</feature>
<keyword evidence="5" id="KW-1185">Reference proteome</keyword>
<accession>A0A2X3L2E9</accession>
<dbReference type="Proteomes" id="UP000249818">
    <property type="component" value="Chromosome BARAN1"/>
</dbReference>
<dbReference type="Pfam" id="PF06470">
    <property type="entry name" value="SMC_hinge"/>
    <property type="match status" value="1"/>
</dbReference>
<keyword evidence="1 2" id="KW-0175">Coiled coil</keyword>
<dbReference type="Pfam" id="PF02463">
    <property type="entry name" value="SMC_N"/>
    <property type="match status" value="1"/>
</dbReference>
<dbReference type="GO" id="GO:0005694">
    <property type="term" value="C:chromosome"/>
    <property type="evidence" value="ECO:0007669"/>
    <property type="project" value="InterPro"/>
</dbReference>
<dbReference type="InterPro" id="IPR003395">
    <property type="entry name" value="RecF/RecN/SMC_N"/>
</dbReference>
<dbReference type="OrthoDB" id="9808768at2"/>
<reference evidence="5" key="1">
    <citation type="submission" date="2018-05" db="EMBL/GenBank/DDBJ databases">
        <authorList>
            <person name="Hao L."/>
        </authorList>
    </citation>
    <scope>NUCLEOTIDE SEQUENCE [LARGE SCALE GENOMIC DNA]</scope>
</reference>
<dbReference type="SUPFAM" id="SSF75553">
    <property type="entry name" value="Smc hinge domain"/>
    <property type="match status" value="1"/>
</dbReference>
<dbReference type="Gene3D" id="1.20.1060.20">
    <property type="match status" value="1"/>
</dbReference>
<evidence type="ECO:0000256" key="1">
    <source>
        <dbReference type="ARBA" id="ARBA00023054"/>
    </source>
</evidence>
<proteinExistence type="predicted"/>
<protein>
    <submittedName>
        <fullName evidence="4">SMC structural maintenance of chromosomes family protein</fullName>
    </submittedName>
</protein>
<dbReference type="GO" id="GO:0051276">
    <property type="term" value="P:chromosome organization"/>
    <property type="evidence" value="ECO:0007669"/>
    <property type="project" value="InterPro"/>
</dbReference>
<dbReference type="Gene3D" id="3.40.50.300">
    <property type="entry name" value="P-loop containing nucleotide triphosphate hydrolases"/>
    <property type="match status" value="2"/>
</dbReference>
<dbReference type="InterPro" id="IPR036277">
    <property type="entry name" value="SMC_hinge_sf"/>
</dbReference>